<comment type="caution">
    <text evidence="1">The sequence shown here is derived from an EMBL/GenBank/DDBJ whole genome shotgun (WGS) entry which is preliminary data.</text>
</comment>
<gene>
    <name evidence="1" type="ORF">F8388_018970</name>
</gene>
<evidence type="ECO:0008006" key="3">
    <source>
        <dbReference type="Google" id="ProtNLM"/>
    </source>
</evidence>
<evidence type="ECO:0000313" key="2">
    <source>
        <dbReference type="Proteomes" id="UP000525078"/>
    </source>
</evidence>
<organism evidence="1 2">
    <name type="scientific">Cannabis sativa</name>
    <name type="common">Hemp</name>
    <name type="synonym">Marijuana</name>
    <dbReference type="NCBI Taxonomy" id="3483"/>
    <lineage>
        <taxon>Eukaryota</taxon>
        <taxon>Viridiplantae</taxon>
        <taxon>Streptophyta</taxon>
        <taxon>Embryophyta</taxon>
        <taxon>Tracheophyta</taxon>
        <taxon>Spermatophyta</taxon>
        <taxon>Magnoliopsida</taxon>
        <taxon>eudicotyledons</taxon>
        <taxon>Gunneridae</taxon>
        <taxon>Pentapetalae</taxon>
        <taxon>rosids</taxon>
        <taxon>fabids</taxon>
        <taxon>Rosales</taxon>
        <taxon>Cannabaceae</taxon>
        <taxon>Cannabis</taxon>
    </lineage>
</organism>
<reference evidence="1 2" key="1">
    <citation type="journal article" date="2020" name="bioRxiv">
        <title>Sequence and annotation of 42 cannabis genomes reveals extensive copy number variation in cannabinoid synthesis and pathogen resistance genes.</title>
        <authorList>
            <person name="Mckernan K.J."/>
            <person name="Helbert Y."/>
            <person name="Kane L.T."/>
            <person name="Ebling H."/>
            <person name="Zhang L."/>
            <person name="Liu B."/>
            <person name="Eaton Z."/>
            <person name="Mclaughlin S."/>
            <person name="Kingan S."/>
            <person name="Baybayan P."/>
            <person name="Concepcion G."/>
            <person name="Jordan M."/>
            <person name="Riva A."/>
            <person name="Barbazuk W."/>
            <person name="Harkins T."/>
        </authorList>
    </citation>
    <scope>NUCLEOTIDE SEQUENCE [LARGE SCALE GENOMIC DNA]</scope>
    <source>
        <strain evidence="2">cv. Jamaican Lion 4</strain>
        <tissue evidence="1">Leaf</tissue>
    </source>
</reference>
<protein>
    <recommendedName>
        <fullName evidence="3">DUF4283 domain-containing protein</fullName>
    </recommendedName>
</protein>
<dbReference type="EMBL" id="JAATIP010000189">
    <property type="protein sequence ID" value="KAF4361804.1"/>
    <property type="molecule type" value="Genomic_DNA"/>
</dbReference>
<sequence>MLSLGEEPSEFEMLQKPDTTMDDLLAKALNLTVLDEDGWEINEARGAVARGHCAKAKFCSNRPMSRPLLKTILGRVWEIADNKWGVEIKFSNKNSSFLVFTFKSAQDLNIILGKSPWFLNYGTLILERMESLPQDWEKELLRFPISGCVLHLPSRSITQSNLIRLASLAGEVIDVQVADIPRIEDSSSSAMKFPGLGIEVQTASKSISGNLMDVNMGMNLPGSKGKIIDNTEDQINSKIQKMEKGEASQINCKRKA</sequence>
<proteinExistence type="predicted"/>
<dbReference type="AlphaFoldDB" id="A0A7J6ETP2"/>
<evidence type="ECO:0000313" key="1">
    <source>
        <dbReference type="EMBL" id="KAF4361804.1"/>
    </source>
</evidence>
<dbReference type="Proteomes" id="UP000525078">
    <property type="component" value="Unassembled WGS sequence"/>
</dbReference>
<accession>A0A7J6ETP2</accession>
<name>A0A7J6ETP2_CANSA</name>